<proteinExistence type="predicted"/>
<protein>
    <recommendedName>
        <fullName evidence="2">Serine protease</fullName>
    </recommendedName>
</protein>
<evidence type="ECO:0000313" key="1">
    <source>
        <dbReference type="EMBL" id="SVE29063.1"/>
    </source>
</evidence>
<sequence>MKLRTIRLFALLAFSLAAFSALAKKGADPIKTWRTLLKERSECVTWVSATVKVEISSGGRSYPPQEQKLEALGTVLSKDGLVALSLTKVDPTASILSRVRGGGASVNVNYSEVNILMQDGSEVPAKLLLKDSDLDLAFLLPLKDEKKNDENIVFQPVPSSGKKPKPQPLDEVASLGKLSRNLYRQSTLMRGWVNAVIEKPREYYVIDRLSPGTPVFDASGNWLGIGVYKM</sequence>
<evidence type="ECO:0008006" key="2">
    <source>
        <dbReference type="Google" id="ProtNLM"/>
    </source>
</evidence>
<reference evidence="1" key="1">
    <citation type="submission" date="2018-05" db="EMBL/GenBank/DDBJ databases">
        <authorList>
            <person name="Lanie J.A."/>
            <person name="Ng W.-L."/>
            <person name="Kazmierczak K.M."/>
            <person name="Andrzejewski T.M."/>
            <person name="Davidsen T.M."/>
            <person name="Wayne K.J."/>
            <person name="Tettelin H."/>
            <person name="Glass J.I."/>
            <person name="Rusch D."/>
            <person name="Podicherti R."/>
            <person name="Tsui H.-C.T."/>
            <person name="Winkler M.E."/>
        </authorList>
    </citation>
    <scope>NUCLEOTIDE SEQUENCE</scope>
</reference>
<dbReference type="AlphaFoldDB" id="A0A383CAI1"/>
<gene>
    <name evidence="1" type="ORF">METZ01_LOCUS481917</name>
</gene>
<name>A0A383CAI1_9ZZZZ</name>
<accession>A0A383CAI1</accession>
<organism evidence="1">
    <name type="scientific">marine metagenome</name>
    <dbReference type="NCBI Taxonomy" id="408172"/>
    <lineage>
        <taxon>unclassified sequences</taxon>
        <taxon>metagenomes</taxon>
        <taxon>ecological metagenomes</taxon>
    </lineage>
</organism>
<feature type="non-terminal residue" evidence="1">
    <location>
        <position position="230"/>
    </location>
</feature>
<dbReference type="EMBL" id="UINC01207107">
    <property type="protein sequence ID" value="SVE29063.1"/>
    <property type="molecule type" value="Genomic_DNA"/>
</dbReference>